<evidence type="ECO:0000313" key="2">
    <source>
        <dbReference type="Proteomes" id="UP000053097"/>
    </source>
</evidence>
<reference evidence="1 2" key="1">
    <citation type="journal article" date="2014" name="Curr. Biol.">
        <title>The genome of the clonal raider ant Cerapachys biroi.</title>
        <authorList>
            <person name="Oxley P.R."/>
            <person name="Ji L."/>
            <person name="Fetter-Pruneda I."/>
            <person name="McKenzie S.K."/>
            <person name="Li C."/>
            <person name="Hu H."/>
            <person name="Zhang G."/>
            <person name="Kronauer D.J."/>
        </authorList>
    </citation>
    <scope>NUCLEOTIDE SEQUENCE [LARGE SCALE GENOMIC DNA]</scope>
</reference>
<accession>A0A026WH20</accession>
<sequence>LSGNHDFDWSNSMVLHNEEHWRKRQIAEMFLLKNFLIILSIYRHTENLNTGYDSLIRSC</sequence>
<organism evidence="1 2">
    <name type="scientific">Ooceraea biroi</name>
    <name type="common">Clonal raider ant</name>
    <name type="synonym">Cerapachys biroi</name>
    <dbReference type="NCBI Taxonomy" id="2015173"/>
    <lineage>
        <taxon>Eukaryota</taxon>
        <taxon>Metazoa</taxon>
        <taxon>Ecdysozoa</taxon>
        <taxon>Arthropoda</taxon>
        <taxon>Hexapoda</taxon>
        <taxon>Insecta</taxon>
        <taxon>Pterygota</taxon>
        <taxon>Neoptera</taxon>
        <taxon>Endopterygota</taxon>
        <taxon>Hymenoptera</taxon>
        <taxon>Apocrita</taxon>
        <taxon>Aculeata</taxon>
        <taxon>Formicoidea</taxon>
        <taxon>Formicidae</taxon>
        <taxon>Dorylinae</taxon>
        <taxon>Ooceraea</taxon>
    </lineage>
</organism>
<dbReference type="EMBL" id="KK107209">
    <property type="protein sequence ID" value="EZA55362.1"/>
    <property type="molecule type" value="Genomic_DNA"/>
</dbReference>
<gene>
    <name evidence="1" type="ORF">X777_04815</name>
</gene>
<dbReference type="Proteomes" id="UP000053097">
    <property type="component" value="Unassembled WGS sequence"/>
</dbReference>
<proteinExistence type="predicted"/>
<protein>
    <submittedName>
        <fullName evidence="1">Uncharacterized protein</fullName>
    </submittedName>
</protein>
<dbReference type="AlphaFoldDB" id="A0A026WH20"/>
<feature type="non-terminal residue" evidence="1">
    <location>
        <position position="1"/>
    </location>
</feature>
<evidence type="ECO:0000313" key="1">
    <source>
        <dbReference type="EMBL" id="EZA55362.1"/>
    </source>
</evidence>
<name>A0A026WH20_OOCBI</name>
<keyword evidence="2" id="KW-1185">Reference proteome</keyword>